<evidence type="ECO:0000313" key="2">
    <source>
        <dbReference type="Proteomes" id="UP000570595"/>
    </source>
</evidence>
<comment type="caution">
    <text evidence="1">The sequence shown here is derived from an EMBL/GenBank/DDBJ whole genome shotgun (WGS) entry which is preliminary data.</text>
</comment>
<dbReference type="EMBL" id="JABAHT010000949">
    <property type="protein sequence ID" value="KAF4650885.1"/>
    <property type="molecule type" value="Genomic_DNA"/>
</dbReference>
<sequence length="82" mass="9203">MACGKCMDIRSHANTLTISLNVGDDEGGRIPRTLWGLSVGFEEYFGNTTENKHEMLTHCTICVRNNKAINTRDPTSIFKKKD</sequence>
<reference evidence="1 2" key="1">
    <citation type="submission" date="2020-04" db="EMBL/GenBank/DDBJ databases">
        <title>Perkinsus olseni comparative genomics.</title>
        <authorList>
            <person name="Bogema D.R."/>
        </authorList>
    </citation>
    <scope>NUCLEOTIDE SEQUENCE [LARGE SCALE GENOMIC DNA]</scope>
    <source>
        <strain evidence="1">ATCC PRA-179</strain>
    </source>
</reference>
<dbReference type="Proteomes" id="UP000570595">
    <property type="component" value="Unassembled WGS sequence"/>
</dbReference>
<name>A0A7J6KU87_PEROL</name>
<organism evidence="1 2">
    <name type="scientific">Perkinsus olseni</name>
    <name type="common">Perkinsus atlanticus</name>
    <dbReference type="NCBI Taxonomy" id="32597"/>
    <lineage>
        <taxon>Eukaryota</taxon>
        <taxon>Sar</taxon>
        <taxon>Alveolata</taxon>
        <taxon>Perkinsozoa</taxon>
        <taxon>Perkinsea</taxon>
        <taxon>Perkinsida</taxon>
        <taxon>Perkinsidae</taxon>
        <taxon>Perkinsus</taxon>
    </lineage>
</organism>
<gene>
    <name evidence="1" type="ORF">FOZ61_010941</name>
</gene>
<accession>A0A7J6KU87</accession>
<protein>
    <submittedName>
        <fullName evidence="1">Uncharacterized protein</fullName>
    </submittedName>
</protein>
<proteinExistence type="predicted"/>
<dbReference type="AlphaFoldDB" id="A0A7J6KU87"/>
<evidence type="ECO:0000313" key="1">
    <source>
        <dbReference type="EMBL" id="KAF4650885.1"/>
    </source>
</evidence>